<dbReference type="Gene3D" id="3.30.565.10">
    <property type="entry name" value="Histidine kinase-like ATPase, C-terminal domain"/>
    <property type="match status" value="1"/>
</dbReference>
<organism evidence="4 5">
    <name type="scientific">Methanimicrococcus hongohii</name>
    <dbReference type="NCBI Taxonomy" id="3028295"/>
    <lineage>
        <taxon>Archaea</taxon>
        <taxon>Methanobacteriati</taxon>
        <taxon>Methanobacteriota</taxon>
        <taxon>Stenosarchaea group</taxon>
        <taxon>Methanomicrobia</taxon>
        <taxon>Methanosarcinales</taxon>
        <taxon>Methanosarcinaceae</taxon>
        <taxon>Methanimicrococcus</taxon>
    </lineage>
</organism>
<keyword evidence="5" id="KW-1185">Reference proteome</keyword>
<dbReference type="SUPFAM" id="SSF55874">
    <property type="entry name" value="ATPase domain of HSP90 chaperone/DNA topoisomerase II/histidine kinase"/>
    <property type="match status" value="1"/>
</dbReference>
<proteinExistence type="predicted"/>
<dbReference type="Pfam" id="PF02518">
    <property type="entry name" value="HATPase_c"/>
    <property type="match status" value="1"/>
</dbReference>
<feature type="region of interest" description="Disordered" evidence="2">
    <location>
        <begin position="1"/>
        <end position="22"/>
    </location>
</feature>
<evidence type="ECO:0000256" key="1">
    <source>
        <dbReference type="ARBA" id="ARBA00022553"/>
    </source>
</evidence>
<dbReference type="PANTHER" id="PTHR43547">
    <property type="entry name" value="TWO-COMPONENT HISTIDINE KINASE"/>
    <property type="match status" value="1"/>
</dbReference>
<dbReference type="EMBL" id="CP131059">
    <property type="protein sequence ID" value="WNY23258.1"/>
    <property type="molecule type" value="Genomic_DNA"/>
</dbReference>
<gene>
    <name evidence="4" type="ORF">MmiHf6_05630</name>
</gene>
<feature type="domain" description="Histidine kinase" evidence="3">
    <location>
        <begin position="47"/>
        <end position="256"/>
    </location>
</feature>
<sequence length="256" mass="28703">MSPNSNKCTAPRAFTPKEDDMFDSPKGGVSYCEMSRSADETRQNALLFLHDILNSAGGLRGFLELMNEIDDPEKLKKYSTNALFLCDSLIEEIEYHRDFLRTESNTLRPVLEETSTHEILELAALKLKTHNVSKGRTIEISDGPDESVVTDKIILSRILVNMTKNAIEATEEGGSVRIGAEVHDDHVRFWVHNDSVISEDVREQLFDMQFSTKGTNRGVGLFSIRMLGEQALGGNVHFESTEEKGTYFCIDLPLLS</sequence>
<dbReference type="PANTHER" id="PTHR43547:SF2">
    <property type="entry name" value="HYBRID SIGNAL TRANSDUCTION HISTIDINE KINASE C"/>
    <property type="match status" value="1"/>
</dbReference>
<dbReference type="PROSITE" id="PS50109">
    <property type="entry name" value="HIS_KIN"/>
    <property type="match status" value="1"/>
</dbReference>
<dbReference type="InterPro" id="IPR003594">
    <property type="entry name" value="HATPase_dom"/>
</dbReference>
<dbReference type="Proteomes" id="UP001302978">
    <property type="component" value="Chromosome"/>
</dbReference>
<dbReference type="InterPro" id="IPR005467">
    <property type="entry name" value="His_kinase_dom"/>
</dbReference>
<evidence type="ECO:0000313" key="5">
    <source>
        <dbReference type="Proteomes" id="UP001302978"/>
    </source>
</evidence>
<keyword evidence="1" id="KW-0597">Phosphoprotein</keyword>
<reference evidence="4 5" key="1">
    <citation type="submission" date="2023-07" db="EMBL/GenBank/DDBJ databases">
        <title>Closed genoem sequence of Methanomicrococcus sp. Hf6.</title>
        <authorList>
            <person name="Poehlein A."/>
            <person name="Protasov E."/>
            <person name="Platt K."/>
            <person name="Reeh H."/>
            <person name="Daniel R."/>
            <person name="Brune A."/>
        </authorList>
    </citation>
    <scope>NUCLEOTIDE SEQUENCE [LARGE SCALE GENOMIC DNA]</scope>
    <source>
        <strain evidence="4 5">Hf6</strain>
    </source>
</reference>
<name>A0AA97A1H4_9EURY</name>
<accession>A0AA97A1H4</accession>
<evidence type="ECO:0000313" key="4">
    <source>
        <dbReference type="EMBL" id="WNY23258.1"/>
    </source>
</evidence>
<dbReference type="GeneID" id="85195064"/>
<protein>
    <recommendedName>
        <fullName evidence="3">Histidine kinase domain-containing protein</fullName>
    </recommendedName>
</protein>
<dbReference type="GO" id="GO:0000155">
    <property type="term" value="F:phosphorelay sensor kinase activity"/>
    <property type="evidence" value="ECO:0007669"/>
    <property type="project" value="TreeGrafter"/>
</dbReference>
<evidence type="ECO:0000256" key="2">
    <source>
        <dbReference type="SAM" id="MobiDB-lite"/>
    </source>
</evidence>
<evidence type="ECO:0000259" key="3">
    <source>
        <dbReference type="PROSITE" id="PS50109"/>
    </source>
</evidence>
<dbReference type="InterPro" id="IPR036890">
    <property type="entry name" value="HATPase_C_sf"/>
</dbReference>
<dbReference type="RefSeq" id="WP_316558272.1">
    <property type="nucleotide sequence ID" value="NZ_CP131059.1"/>
</dbReference>
<dbReference type="SMART" id="SM00387">
    <property type="entry name" value="HATPase_c"/>
    <property type="match status" value="1"/>
</dbReference>
<dbReference type="AlphaFoldDB" id="A0AA97A1H4"/>
<dbReference type="KEGG" id="mehf:MmiHf6_05630"/>